<comment type="caution">
    <text evidence="9">The sequence shown here is derived from an EMBL/GenBank/DDBJ whole genome shotgun (WGS) entry which is preliminary data.</text>
</comment>
<dbReference type="Proteomes" id="UP000545606">
    <property type="component" value="Unassembled WGS sequence"/>
</dbReference>
<protein>
    <recommendedName>
        <fullName evidence="7">Cytochrome c-type biogenesis protein</fullName>
    </recommendedName>
</protein>
<name>A0A838YCB7_9NEIS</name>
<keyword evidence="5" id="KW-0201">Cytochrome c-type biogenesis</keyword>
<dbReference type="InterPro" id="IPR038297">
    <property type="entry name" value="CcmH/CycL/NrfF/Ccl2_sf"/>
</dbReference>
<keyword evidence="10" id="KW-1185">Reference proteome</keyword>
<keyword evidence="3 7" id="KW-0479">Metal-binding</keyword>
<dbReference type="EMBL" id="JACERN010000041">
    <property type="protein sequence ID" value="MBA4710137.1"/>
    <property type="molecule type" value="Genomic_DNA"/>
</dbReference>
<dbReference type="RefSeq" id="WP_181837059.1">
    <property type="nucleotide sequence ID" value="NZ_JACERN010000041.1"/>
</dbReference>
<evidence type="ECO:0000256" key="6">
    <source>
        <dbReference type="ARBA" id="ARBA00023004"/>
    </source>
</evidence>
<proteinExistence type="inferred from homology"/>
<accession>A0A838YCB7</accession>
<evidence type="ECO:0000256" key="1">
    <source>
        <dbReference type="ARBA" id="ARBA00010342"/>
    </source>
</evidence>
<sequence>MIRYLPALLLACSGWLAAAPLMADDARLLQRQQALTQGLRCLVCQNETLADSQAQLAVNLRREIHAMLAQGRSEDEVIDFLTQRYGDFILYEPPVKPYTWLLWGGPGLLLAAGTVLWWQLSRRPASASPPLDPAEAARVAALLQQNKTEDHT</sequence>
<dbReference type="FunFam" id="1.10.8.640:FF:000001">
    <property type="entry name" value="Cytochrome c-type biogenesis protein"/>
    <property type="match status" value="1"/>
</dbReference>
<evidence type="ECO:0000259" key="8">
    <source>
        <dbReference type="Pfam" id="PF03918"/>
    </source>
</evidence>
<dbReference type="Pfam" id="PF03918">
    <property type="entry name" value="CcmH"/>
    <property type="match status" value="1"/>
</dbReference>
<dbReference type="GO" id="GO:0017004">
    <property type="term" value="P:cytochrome complex assembly"/>
    <property type="evidence" value="ECO:0007669"/>
    <property type="project" value="UniProtKB-KW"/>
</dbReference>
<dbReference type="PANTHER" id="PTHR47870">
    <property type="entry name" value="CYTOCHROME C-TYPE BIOGENESIS PROTEIN CCMH"/>
    <property type="match status" value="1"/>
</dbReference>
<keyword evidence="4 7" id="KW-0732">Signal</keyword>
<keyword evidence="2 7" id="KW-0349">Heme</keyword>
<keyword evidence="6 7" id="KW-0408">Iron</keyword>
<dbReference type="Gene3D" id="1.10.8.640">
    <property type="entry name" value="Cytochrome C biogenesis protein"/>
    <property type="match status" value="1"/>
</dbReference>
<comment type="function">
    <text evidence="7">Possible subunit of a heme lyase.</text>
</comment>
<dbReference type="InterPro" id="IPR005616">
    <property type="entry name" value="CcmH/CycL/Ccl2/NrfF_N"/>
</dbReference>
<evidence type="ECO:0000256" key="3">
    <source>
        <dbReference type="ARBA" id="ARBA00022723"/>
    </source>
</evidence>
<comment type="similarity">
    <text evidence="1 7">Belongs to the CcmH/CycL/Ccl2/NrfF family.</text>
</comment>
<evidence type="ECO:0000313" key="10">
    <source>
        <dbReference type="Proteomes" id="UP000545606"/>
    </source>
</evidence>
<evidence type="ECO:0000256" key="2">
    <source>
        <dbReference type="ARBA" id="ARBA00022617"/>
    </source>
</evidence>
<reference evidence="9 10" key="1">
    <citation type="submission" date="2020-07" db="EMBL/GenBank/DDBJ databases">
        <title>Draft genome sequence of violacein-producing bacteria and related species.</title>
        <authorList>
            <person name="Wilson H.S."/>
            <person name="De Leon M.E."/>
        </authorList>
    </citation>
    <scope>NUCLEOTIDE SEQUENCE [LARGE SCALE GENOMIC DNA]</scope>
    <source>
        <strain evidence="9 10">HSC-21Su07</strain>
    </source>
</reference>
<feature type="chain" id="PRO_5033093634" description="Cytochrome c-type biogenesis protein" evidence="7">
    <location>
        <begin position="24"/>
        <end position="152"/>
    </location>
</feature>
<feature type="signal peptide" evidence="7">
    <location>
        <begin position="1"/>
        <end position="23"/>
    </location>
</feature>
<organism evidence="9 10">
    <name type="scientific">Aquitalea aquatica</name>
    <dbReference type="NCBI Taxonomy" id="3044273"/>
    <lineage>
        <taxon>Bacteria</taxon>
        <taxon>Pseudomonadati</taxon>
        <taxon>Pseudomonadota</taxon>
        <taxon>Betaproteobacteria</taxon>
        <taxon>Neisseriales</taxon>
        <taxon>Chromobacteriaceae</taxon>
        <taxon>Aquitalea</taxon>
    </lineage>
</organism>
<evidence type="ECO:0000256" key="5">
    <source>
        <dbReference type="ARBA" id="ARBA00022748"/>
    </source>
</evidence>
<dbReference type="InterPro" id="IPR051263">
    <property type="entry name" value="C-type_cytochrome_biogenesis"/>
</dbReference>
<dbReference type="GO" id="GO:0046872">
    <property type="term" value="F:metal ion binding"/>
    <property type="evidence" value="ECO:0007669"/>
    <property type="project" value="UniProtKB-KW"/>
</dbReference>
<evidence type="ECO:0000256" key="7">
    <source>
        <dbReference type="RuleBase" id="RU364112"/>
    </source>
</evidence>
<feature type="domain" description="CcmH/CycL/Ccl2/NrfF N-terminal" evidence="8">
    <location>
        <begin position="8"/>
        <end position="143"/>
    </location>
</feature>
<dbReference type="GO" id="GO:0005886">
    <property type="term" value="C:plasma membrane"/>
    <property type="evidence" value="ECO:0007669"/>
    <property type="project" value="TreeGrafter"/>
</dbReference>
<gene>
    <name evidence="9" type="ORF">H2Z84_17340</name>
</gene>
<evidence type="ECO:0000313" key="9">
    <source>
        <dbReference type="EMBL" id="MBA4710137.1"/>
    </source>
</evidence>
<dbReference type="CDD" id="cd16378">
    <property type="entry name" value="CcmH_N"/>
    <property type="match status" value="1"/>
</dbReference>
<evidence type="ECO:0000256" key="4">
    <source>
        <dbReference type="ARBA" id="ARBA00022729"/>
    </source>
</evidence>
<dbReference type="AlphaFoldDB" id="A0A838YCB7"/>
<dbReference type="PANTHER" id="PTHR47870:SF1">
    <property type="entry name" value="CYTOCHROME C-TYPE BIOGENESIS PROTEIN CCMH"/>
    <property type="match status" value="1"/>
</dbReference>